<feature type="domain" description="SnoaL-like" evidence="1">
    <location>
        <begin position="15"/>
        <end position="114"/>
    </location>
</feature>
<dbReference type="AlphaFoldDB" id="A0A846Z6T0"/>
<gene>
    <name evidence="2" type="ORF">HGB48_34320</name>
</gene>
<keyword evidence="3" id="KW-1185">Reference proteome</keyword>
<dbReference type="InterPro" id="IPR032710">
    <property type="entry name" value="NTF2-like_dom_sf"/>
</dbReference>
<evidence type="ECO:0000313" key="2">
    <source>
        <dbReference type="EMBL" id="NKZ08779.1"/>
    </source>
</evidence>
<name>A0A846Z6T0_9ACTN</name>
<organism evidence="2 3">
    <name type="scientific">Actinomadura latina</name>
    <dbReference type="NCBI Taxonomy" id="163603"/>
    <lineage>
        <taxon>Bacteria</taxon>
        <taxon>Bacillati</taxon>
        <taxon>Actinomycetota</taxon>
        <taxon>Actinomycetes</taxon>
        <taxon>Streptosporangiales</taxon>
        <taxon>Thermomonosporaceae</taxon>
        <taxon>Actinomadura</taxon>
    </lineage>
</organism>
<dbReference type="CDD" id="cd00531">
    <property type="entry name" value="NTF2_like"/>
    <property type="match status" value="1"/>
</dbReference>
<dbReference type="Proteomes" id="UP000579250">
    <property type="component" value="Unassembled WGS sequence"/>
</dbReference>
<evidence type="ECO:0000313" key="3">
    <source>
        <dbReference type="Proteomes" id="UP000579250"/>
    </source>
</evidence>
<dbReference type="InterPro" id="IPR037401">
    <property type="entry name" value="SnoaL-like"/>
</dbReference>
<evidence type="ECO:0000259" key="1">
    <source>
        <dbReference type="Pfam" id="PF12680"/>
    </source>
</evidence>
<sequence>MLNQPQETDLEEAAVREYYRLVDAGDVDGLLDLFADDAVYSRPGHPVMRGRADLAVFYGGGRVIDRGRHTLDRVVAHGSQIAVTGAFAGVLKDGTEVDLRFADFFVFGGARIARRDTYFFTPLV</sequence>
<proteinExistence type="predicted"/>
<reference evidence="2 3" key="1">
    <citation type="submission" date="2020-04" db="EMBL/GenBank/DDBJ databases">
        <title>MicrobeNet Type strains.</title>
        <authorList>
            <person name="Nicholson A.C."/>
        </authorList>
    </citation>
    <scope>NUCLEOTIDE SEQUENCE [LARGE SCALE GENOMIC DNA]</scope>
    <source>
        <strain evidence="2 3">ATCC BAA-277</strain>
    </source>
</reference>
<protein>
    <submittedName>
        <fullName evidence="2">SnoaL-like domain-containing protein</fullName>
    </submittedName>
</protein>
<dbReference type="Gene3D" id="3.10.450.50">
    <property type="match status" value="1"/>
</dbReference>
<comment type="caution">
    <text evidence="2">The sequence shown here is derived from an EMBL/GenBank/DDBJ whole genome shotgun (WGS) entry which is preliminary data.</text>
</comment>
<dbReference type="SUPFAM" id="SSF54427">
    <property type="entry name" value="NTF2-like"/>
    <property type="match status" value="1"/>
</dbReference>
<dbReference type="RefSeq" id="WP_067639789.1">
    <property type="nucleotide sequence ID" value="NZ_JAAXPI010000098.1"/>
</dbReference>
<dbReference type="EMBL" id="JAAXPI010000098">
    <property type="protein sequence ID" value="NKZ08779.1"/>
    <property type="molecule type" value="Genomic_DNA"/>
</dbReference>
<dbReference type="Pfam" id="PF12680">
    <property type="entry name" value="SnoaL_2"/>
    <property type="match status" value="1"/>
</dbReference>
<accession>A0A846Z6T0</accession>